<evidence type="ECO:0000256" key="1">
    <source>
        <dbReference type="ARBA" id="ARBA00008913"/>
    </source>
</evidence>
<feature type="compositionally biased region" description="Basic and acidic residues" evidence="3">
    <location>
        <begin position="377"/>
        <end position="392"/>
    </location>
</feature>
<feature type="compositionally biased region" description="Polar residues" evidence="3">
    <location>
        <begin position="965"/>
        <end position="984"/>
    </location>
</feature>
<dbReference type="InterPro" id="IPR044798">
    <property type="entry name" value="EAF1A/B"/>
</dbReference>
<feature type="region of interest" description="Disordered" evidence="3">
    <location>
        <begin position="637"/>
        <end position="688"/>
    </location>
</feature>
<keyword evidence="2" id="KW-0156">Chromatin regulator</keyword>
<organism evidence="5 6">
    <name type="scientific">Symbiochloris irregularis</name>
    <dbReference type="NCBI Taxonomy" id="706552"/>
    <lineage>
        <taxon>Eukaryota</taxon>
        <taxon>Viridiplantae</taxon>
        <taxon>Chlorophyta</taxon>
        <taxon>core chlorophytes</taxon>
        <taxon>Trebouxiophyceae</taxon>
        <taxon>Trebouxiales</taxon>
        <taxon>Trebouxiaceae</taxon>
        <taxon>Symbiochloris</taxon>
    </lineage>
</organism>
<sequence>MVQPKRQSAAQAPAQQRPAANGAVPAHIHGEGHMHAGANATLRMDKRSGSLKAAASDAMDSLEGNQDTEAQKQAREEQLVARAVEARAIRATLALAYERPNPEPARCLDQQGALLKEMRWLSLDFQQERIWKQAAARKLAYAAAESRPVLRSVTCAAAKEIREAHVAEEQAALQERKSSGRHAGPSHANHHHKQQQQQQRPGSGGSSGSHGTPLTWKPTDPLRFRSVFAAHIQELADNRFIKQEQAIRDYDDEYEAARKAVAEAADQAASREATGALPAAAQAEDAALALDSKSKRQKKGRLPKHLEDFAAVRTPHTAAPPSPARTQPTQPTRSLNRSTGAPAAEAMAVEEEELPLPLRRTDRKKRRRDYDDEDYEEPRLRDRRRPPPEPQRRPPPTAQGAASNLRDRNLRNKRNLSQRDASYAAAQPSTRRPTVVPPPWSPQEEQLLAAIVFEFGANWGLVSDIFSSTTLVGVYRRPEACRERFRITQRADEKVVTPRQEHELVLKRMDKGQARSTLLRALPVPEGVLQSTQHKVLQVMLNHQHKSQQDKRFAEGGSRGRAEVHPSHIQVQQSALTTVGGRFMAPTELADLSDAHHAAQHAAAQQAAAQQQAAAAAAAAAQQHAAAAQQAQAAAQQGAGAGVRPPGAVTAPSPGALHPPMGAPPMASMHPPVGSFPQLGTQMGAGTMQAMGPPMGHLRSPTLAGVPPNMGPGGMSGVPMGAGRPPLPQTSVGSLPPGMPASSLPGMLPGSFPMGPGGVRPPGVAGARPTYPVPGVAGVPGAGMQARPQNPLGNLSGSQIQHILATGKLPDGRELTQQWKNHLMARLRTTTHQHVGTAAAAPRGIPQGAPGMPGVPGRPPGAAPGVAGLSQQQAQAAMVRASMPQSSALGTAPPQGMGAVQGLRPPMGAPHGYTRPPAGISGLPGSFPNMMAGLAGGPLTPQQMQAQLAAAQQQSLMRPGMMPSYASQQPPAITGTLQQPPGGQ</sequence>
<feature type="compositionally biased region" description="Basic and acidic residues" evidence="3">
    <location>
        <begin position="547"/>
        <end position="566"/>
    </location>
</feature>
<feature type="region of interest" description="Disordered" evidence="3">
    <location>
        <begin position="169"/>
        <end position="218"/>
    </location>
</feature>
<evidence type="ECO:0000313" key="5">
    <source>
        <dbReference type="EMBL" id="KAK9799844.1"/>
    </source>
</evidence>
<dbReference type="CDD" id="cd00167">
    <property type="entry name" value="SANT"/>
    <property type="match status" value="1"/>
</dbReference>
<dbReference type="SUPFAM" id="SSF46689">
    <property type="entry name" value="Homeodomain-like"/>
    <property type="match status" value="1"/>
</dbReference>
<dbReference type="PROSITE" id="PS50090">
    <property type="entry name" value="MYB_LIKE"/>
    <property type="match status" value="1"/>
</dbReference>
<dbReference type="InterPro" id="IPR001005">
    <property type="entry name" value="SANT/Myb"/>
</dbReference>
<feature type="region of interest" description="Disordered" evidence="3">
    <location>
        <begin position="543"/>
        <end position="569"/>
    </location>
</feature>
<evidence type="ECO:0000256" key="2">
    <source>
        <dbReference type="ARBA" id="ARBA00022853"/>
    </source>
</evidence>
<feature type="region of interest" description="Disordered" evidence="3">
    <location>
        <begin position="1"/>
        <end position="76"/>
    </location>
</feature>
<accession>A0AAW1NWL7</accession>
<feature type="region of interest" description="Disordered" evidence="3">
    <location>
        <begin position="952"/>
        <end position="984"/>
    </location>
</feature>
<dbReference type="GO" id="GO:0006325">
    <property type="term" value="P:chromatin organization"/>
    <property type="evidence" value="ECO:0007669"/>
    <property type="project" value="UniProtKB-KW"/>
</dbReference>
<name>A0AAW1NWL7_9CHLO</name>
<dbReference type="EMBL" id="JALJOQ010000086">
    <property type="protein sequence ID" value="KAK9799844.1"/>
    <property type="molecule type" value="Genomic_DNA"/>
</dbReference>
<feature type="compositionally biased region" description="Basic and acidic residues" evidence="3">
    <location>
        <begin position="169"/>
        <end position="178"/>
    </location>
</feature>
<evidence type="ECO:0000256" key="3">
    <source>
        <dbReference type="SAM" id="MobiDB-lite"/>
    </source>
</evidence>
<dbReference type="PANTHER" id="PTHR46774">
    <property type="entry name" value="CHROMATIN MODIFICATION-RELATED PROTEIN EAF1 A-RELATED"/>
    <property type="match status" value="1"/>
</dbReference>
<keyword evidence="6" id="KW-1185">Reference proteome</keyword>
<gene>
    <name evidence="5" type="ORF">WJX73_008807</name>
</gene>
<feature type="domain" description="Myb-like" evidence="4">
    <location>
        <begin position="432"/>
        <end position="486"/>
    </location>
</feature>
<dbReference type="Pfam" id="PF00249">
    <property type="entry name" value="Myb_DNA-binding"/>
    <property type="match status" value="1"/>
</dbReference>
<feature type="region of interest" description="Disordered" evidence="3">
    <location>
        <begin position="311"/>
        <end position="441"/>
    </location>
</feature>
<feature type="compositionally biased region" description="Polar residues" evidence="3">
    <location>
        <begin position="324"/>
        <end position="339"/>
    </location>
</feature>
<dbReference type="AlphaFoldDB" id="A0AAW1NWL7"/>
<dbReference type="Pfam" id="PF07529">
    <property type="entry name" value="HSA"/>
    <property type="match status" value="1"/>
</dbReference>
<comment type="similarity">
    <text evidence="1">Belongs to the EAF1 family.</text>
</comment>
<dbReference type="PANTHER" id="PTHR46774:SF3">
    <property type="entry name" value="CHROMATIN MODIFICATION-RELATED PROTEIN EAF1 A-RELATED"/>
    <property type="match status" value="1"/>
</dbReference>
<evidence type="ECO:0000313" key="6">
    <source>
        <dbReference type="Proteomes" id="UP001465755"/>
    </source>
</evidence>
<dbReference type="Gene3D" id="1.10.10.60">
    <property type="entry name" value="Homeodomain-like"/>
    <property type="match status" value="1"/>
</dbReference>
<dbReference type="GO" id="GO:0035267">
    <property type="term" value="C:NuA4 histone acetyltransferase complex"/>
    <property type="evidence" value="ECO:0007669"/>
    <property type="project" value="InterPro"/>
</dbReference>
<dbReference type="InterPro" id="IPR009057">
    <property type="entry name" value="Homeodomain-like_sf"/>
</dbReference>
<reference evidence="5 6" key="1">
    <citation type="journal article" date="2024" name="Nat. Commun.">
        <title>Phylogenomics reveals the evolutionary origins of lichenization in chlorophyte algae.</title>
        <authorList>
            <person name="Puginier C."/>
            <person name="Libourel C."/>
            <person name="Otte J."/>
            <person name="Skaloud P."/>
            <person name="Haon M."/>
            <person name="Grisel S."/>
            <person name="Petersen M."/>
            <person name="Berrin J.G."/>
            <person name="Delaux P.M."/>
            <person name="Dal Grande F."/>
            <person name="Keller J."/>
        </authorList>
    </citation>
    <scope>NUCLEOTIDE SEQUENCE [LARGE SCALE GENOMIC DNA]</scope>
    <source>
        <strain evidence="5 6">SAG 2036</strain>
    </source>
</reference>
<comment type="caution">
    <text evidence="5">The sequence shown here is derived from an EMBL/GenBank/DDBJ whole genome shotgun (WGS) entry which is preliminary data.</text>
</comment>
<evidence type="ECO:0000259" key="4">
    <source>
        <dbReference type="PROSITE" id="PS50090"/>
    </source>
</evidence>
<proteinExistence type="inferred from homology"/>
<protein>
    <recommendedName>
        <fullName evidence="4">Myb-like domain-containing protein</fullName>
    </recommendedName>
</protein>
<feature type="compositionally biased region" description="Low complexity" evidence="3">
    <location>
        <begin position="1"/>
        <end position="20"/>
    </location>
</feature>
<dbReference type="SMART" id="SM00717">
    <property type="entry name" value="SANT"/>
    <property type="match status" value="1"/>
</dbReference>
<dbReference type="InterPro" id="IPR014012">
    <property type="entry name" value="HSA_dom"/>
</dbReference>
<dbReference type="Proteomes" id="UP001465755">
    <property type="component" value="Unassembled WGS sequence"/>
</dbReference>